<proteinExistence type="predicted"/>
<name>A0A9X1QR05_9CORY</name>
<organism evidence="2 3">
    <name type="scientific">Corynebacterium uropygiale</name>
    <dbReference type="NCBI Taxonomy" id="1775911"/>
    <lineage>
        <taxon>Bacteria</taxon>
        <taxon>Bacillati</taxon>
        <taxon>Actinomycetota</taxon>
        <taxon>Actinomycetes</taxon>
        <taxon>Mycobacteriales</taxon>
        <taxon>Corynebacteriaceae</taxon>
        <taxon>Corynebacterium</taxon>
    </lineage>
</organism>
<keyword evidence="3" id="KW-1185">Reference proteome</keyword>
<evidence type="ECO:0000313" key="3">
    <source>
        <dbReference type="Proteomes" id="UP001139336"/>
    </source>
</evidence>
<keyword evidence="1" id="KW-1133">Transmembrane helix</keyword>
<feature type="transmembrane region" description="Helical" evidence="1">
    <location>
        <begin position="6"/>
        <end position="26"/>
    </location>
</feature>
<comment type="caution">
    <text evidence="2">The sequence shown here is derived from an EMBL/GenBank/DDBJ whole genome shotgun (WGS) entry which is preliminary data.</text>
</comment>
<keyword evidence="1" id="KW-0812">Transmembrane</keyword>
<protein>
    <submittedName>
        <fullName evidence="2">Uncharacterized protein</fullName>
    </submittedName>
</protein>
<dbReference type="EMBL" id="JAKGSI010000004">
    <property type="protein sequence ID" value="MCF4007171.1"/>
    <property type="molecule type" value="Genomic_DNA"/>
</dbReference>
<sequence>MILACLLLIFSPWVIIGGYAVFFGWYPGAGGNYGKMGLTRDERGTVAIAVNTCGLPVDTITLQQREVTQTRYLVDRVSGYVEIPVEGVWDYRVDVNPDSSLYRGFPQGGDHSPENFSGTEIRGFQRTLWRELTGYGPTYFVNPAWYPKRISELDADISSEWVVVGSKPPSLAAEGTRPDGLVQKVSREDFMACTDTYRGVWLR</sequence>
<evidence type="ECO:0000256" key="1">
    <source>
        <dbReference type="SAM" id="Phobius"/>
    </source>
</evidence>
<reference evidence="2" key="1">
    <citation type="submission" date="2022-01" db="EMBL/GenBank/DDBJ databases">
        <title>Corynebacterium sp. nov isolated from isolated from the feces of the greater white-fronted geese (Anser albifrons) at Poyang Lake, PR China.</title>
        <authorList>
            <person name="Liu Q."/>
        </authorList>
    </citation>
    <scope>NUCLEOTIDE SEQUENCE</scope>
    <source>
        <strain evidence="2">JCM 32435</strain>
    </source>
</reference>
<evidence type="ECO:0000313" key="2">
    <source>
        <dbReference type="EMBL" id="MCF4007171.1"/>
    </source>
</evidence>
<dbReference type="AlphaFoldDB" id="A0A9X1QR05"/>
<keyword evidence="1" id="KW-0472">Membrane</keyword>
<accession>A0A9X1QR05</accession>
<dbReference type="Proteomes" id="UP001139336">
    <property type="component" value="Unassembled WGS sequence"/>
</dbReference>
<gene>
    <name evidence="2" type="ORF">L1O03_08295</name>
</gene>
<dbReference type="RefSeq" id="WP_236119312.1">
    <property type="nucleotide sequence ID" value="NZ_JAKGSI010000004.1"/>
</dbReference>